<comment type="caution">
    <text evidence="2">The sequence shown here is derived from an EMBL/GenBank/DDBJ whole genome shotgun (WGS) entry which is preliminary data.</text>
</comment>
<dbReference type="AlphaFoldDB" id="A0A371F541"/>
<feature type="non-terminal residue" evidence="2">
    <location>
        <position position="419"/>
    </location>
</feature>
<name>A0A371F541_MUCPR</name>
<evidence type="ECO:0000313" key="3">
    <source>
        <dbReference type="Proteomes" id="UP000257109"/>
    </source>
</evidence>
<dbReference type="EMBL" id="QJKJ01010587">
    <property type="protein sequence ID" value="RDX73253.1"/>
    <property type="molecule type" value="Genomic_DNA"/>
</dbReference>
<dbReference type="Proteomes" id="UP000257109">
    <property type="component" value="Unassembled WGS sequence"/>
</dbReference>
<proteinExistence type="predicted"/>
<evidence type="ECO:0000259" key="1">
    <source>
        <dbReference type="Pfam" id="PF07727"/>
    </source>
</evidence>
<gene>
    <name evidence="2" type="ORF">CR513_47166</name>
</gene>
<accession>A0A371F541</accession>
<reference evidence="2" key="1">
    <citation type="submission" date="2018-05" db="EMBL/GenBank/DDBJ databases">
        <title>Draft genome of Mucuna pruriens seed.</title>
        <authorList>
            <person name="Nnadi N.E."/>
            <person name="Vos R."/>
            <person name="Hasami M.H."/>
            <person name="Devisetty U.K."/>
            <person name="Aguiy J.C."/>
        </authorList>
    </citation>
    <scope>NUCLEOTIDE SEQUENCE [LARGE SCALE GENOMIC DNA]</scope>
    <source>
        <strain evidence="2">JCA_2017</strain>
    </source>
</reference>
<organism evidence="2 3">
    <name type="scientific">Mucuna pruriens</name>
    <name type="common">Velvet bean</name>
    <name type="synonym">Dolichos pruriens</name>
    <dbReference type="NCBI Taxonomy" id="157652"/>
    <lineage>
        <taxon>Eukaryota</taxon>
        <taxon>Viridiplantae</taxon>
        <taxon>Streptophyta</taxon>
        <taxon>Embryophyta</taxon>
        <taxon>Tracheophyta</taxon>
        <taxon>Spermatophyta</taxon>
        <taxon>Magnoliopsida</taxon>
        <taxon>eudicotyledons</taxon>
        <taxon>Gunneridae</taxon>
        <taxon>Pentapetalae</taxon>
        <taxon>rosids</taxon>
        <taxon>fabids</taxon>
        <taxon>Fabales</taxon>
        <taxon>Fabaceae</taxon>
        <taxon>Papilionoideae</taxon>
        <taxon>50 kb inversion clade</taxon>
        <taxon>NPAAA clade</taxon>
        <taxon>indigoferoid/millettioid clade</taxon>
        <taxon>Phaseoleae</taxon>
        <taxon>Mucuna</taxon>
    </lineage>
</organism>
<keyword evidence="3" id="KW-1185">Reference proteome</keyword>
<dbReference type="STRING" id="157652.A0A371F541"/>
<feature type="domain" description="Reverse transcriptase Ty1/copia-type" evidence="1">
    <location>
        <begin position="311"/>
        <end position="419"/>
    </location>
</feature>
<dbReference type="InterPro" id="IPR013103">
    <property type="entry name" value="RVT_2"/>
</dbReference>
<sequence>MSNLIYVGRLVDNDCRWDQRLGKIIAKGPKVGRLFPIHFLSSPNLSLSLVSCNSAHFDFISCKLGKSKILPFPTHHLNVTQPFDIIHIVSLGFIFYTQKMKCFPLSNYFMLMFKPKSLSKSKFFALIMEGNTPHTQFRNSCNPMTLYLKGHAHQPPKQKNRHLLNVVHTLLLESHVSSRFWCKSLPTTIHLINKLSSSSLGNESSFTRLFSHPPDYFTLCIFGCVLCPSSSTRTYQAHCTICSMCFSWLFSSLKGFSNIFFATQYDSLHSPIAILPLFSNSLVGPSQDNFLVVAPIKEPESATLRPQFMHSKFVFSIKLCLDGSIDRYKAWLVVLGNKQQYGLDYDETFVPIVKITIVCTLLAMVASQSWSLHQMDVKNAFLHDDLKEEVYIKLLYGIHTPFPNIVCKPKCSLYGLKQA</sequence>
<evidence type="ECO:0000313" key="2">
    <source>
        <dbReference type="EMBL" id="RDX73253.1"/>
    </source>
</evidence>
<dbReference type="Pfam" id="PF07727">
    <property type="entry name" value="RVT_2"/>
    <property type="match status" value="1"/>
</dbReference>
<protein>
    <recommendedName>
        <fullName evidence="1">Reverse transcriptase Ty1/copia-type domain-containing protein</fullName>
    </recommendedName>
</protein>